<dbReference type="OrthoDB" id="10269078at2759"/>
<accession>A0A916EIT1</accession>
<gene>
    <name evidence="1" type="ORF">CHRIB12_LOCUS19660</name>
</gene>
<evidence type="ECO:0000313" key="2">
    <source>
        <dbReference type="Proteomes" id="UP000684084"/>
    </source>
</evidence>
<proteinExistence type="predicted"/>
<organism evidence="1 2">
    <name type="scientific">Rhizophagus irregularis</name>
    <dbReference type="NCBI Taxonomy" id="588596"/>
    <lineage>
        <taxon>Eukaryota</taxon>
        <taxon>Fungi</taxon>
        <taxon>Fungi incertae sedis</taxon>
        <taxon>Mucoromycota</taxon>
        <taxon>Glomeromycotina</taxon>
        <taxon>Glomeromycetes</taxon>
        <taxon>Glomerales</taxon>
        <taxon>Glomeraceae</taxon>
        <taxon>Rhizophagus</taxon>
    </lineage>
</organism>
<dbReference type="EMBL" id="CAGKOT010000055">
    <property type="protein sequence ID" value="CAB5386319.1"/>
    <property type="molecule type" value="Genomic_DNA"/>
</dbReference>
<comment type="caution">
    <text evidence="1">The sequence shown here is derived from an EMBL/GenBank/DDBJ whole genome shotgun (WGS) entry which is preliminary data.</text>
</comment>
<name>A0A916EIT1_9GLOM</name>
<dbReference type="Proteomes" id="UP000684084">
    <property type="component" value="Unassembled WGS sequence"/>
</dbReference>
<protein>
    <submittedName>
        <fullName evidence="1">Uncharacterized protein</fullName>
    </submittedName>
</protein>
<evidence type="ECO:0000313" key="1">
    <source>
        <dbReference type="EMBL" id="CAB5386319.1"/>
    </source>
</evidence>
<dbReference type="AlphaFoldDB" id="A0A916EIT1"/>
<reference evidence="1" key="1">
    <citation type="submission" date="2020-05" db="EMBL/GenBank/DDBJ databases">
        <authorList>
            <person name="Rincon C."/>
            <person name="Sanders R I."/>
            <person name="Robbins C."/>
            <person name="Chaturvedi A."/>
        </authorList>
    </citation>
    <scope>NUCLEOTIDE SEQUENCE</scope>
    <source>
        <strain evidence="1">CHB12</strain>
    </source>
</reference>
<sequence length="72" mass="8523">MSISTCNHMYIPCFILRHKRFPSVSWRSNMCFKSVLEALNINVEAFFPLPLVNLETLNRFEGFLERKVEELD</sequence>
<dbReference type="VEuPathDB" id="FungiDB:RhiirFUN_018440"/>